<evidence type="ECO:0000256" key="7">
    <source>
        <dbReference type="ARBA" id="ARBA00023163"/>
    </source>
</evidence>
<dbReference type="GO" id="GO:0045944">
    <property type="term" value="P:positive regulation of transcription by RNA polymerase II"/>
    <property type="evidence" value="ECO:0007669"/>
    <property type="project" value="TreeGrafter"/>
</dbReference>
<evidence type="ECO:0000313" key="12">
    <source>
        <dbReference type="EMBL" id="CAG4941630.1"/>
    </source>
</evidence>
<dbReference type="InterPro" id="IPR000679">
    <property type="entry name" value="Znf_GATA"/>
</dbReference>
<feature type="domain" description="GATA-type" evidence="11">
    <location>
        <begin position="320"/>
        <end position="373"/>
    </location>
</feature>
<keyword evidence="5" id="KW-0805">Transcription regulation</keyword>
<keyword evidence="13" id="KW-1185">Reference proteome</keyword>
<evidence type="ECO:0000256" key="9">
    <source>
        <dbReference type="PROSITE-ProRule" id="PRU00094"/>
    </source>
</evidence>
<dbReference type="FunFam" id="3.30.50.10:FF:000036">
    <property type="entry name" value="Endothelial transcription factor GATA-2"/>
    <property type="match status" value="1"/>
</dbReference>
<proteinExistence type="predicted"/>
<keyword evidence="4" id="KW-0862">Zinc</keyword>
<dbReference type="EMBL" id="CAJQZP010000160">
    <property type="protein sequence ID" value="CAG4941630.1"/>
    <property type="molecule type" value="Genomic_DNA"/>
</dbReference>
<sequence>MVCEVGAAVMDMSGEGGAGAGAGALQQRWYDSRVNGSPAAADVGSDANGDGFFHSPLEGGHHSRARYYHQQMHAPYSAAVGSHGRTLSGGSGQVCRPHFHTPLHPWLDSKALGGGAWGGGFQQDAAQADKPLSPAQHHHPHPLFSFPPTPPKDSTPDSVAAAALGQQDYQAAVAHATAMSVAFMQQQQELPLCGDVKPMMGAPPSKQREGAQPDSCPQESSQPSGEYNAQYNAAGGDYYGYQGKGYSQQQSKPRPNKTRTSAEGRECVNCGATSTPLWRRDGTGHYLCNACGLYYKMNGQNRPLIKPKRRLVSSLQSAARRAGTSCANCKTTTTTLWRRNQNGEPVCNACGLYYKLHNVNRPLTMKKEGIQTRNRKLSSKSKKKKGGMGMGGGGACALALGGVMGDMIKPLGDATKGFGGSAFPSAMDFGQHQVGLVHPAAAHMSHWYGAPHQGFAPPPASHNPYHHHHLAQLNSMTGWRSEYTWLTTTYGRLLASWSEETMKKAIAEATKSSIKSASQKYGIPYTTLQRHVKSNSSKKRLGRFKPVFNEEQEKNLENHLKDLDALFYGLSGNEFMELAGRVISQCEVVRLVTPAYLKVATPQNAMSGFRAAGIYPYDRNVIDEALFAPSTVYEASTSHSAGEDHGAPTPFQLEATVSPMTADTYAIPHGSETPPILSTIPRDEITPPALTTPPIFPFWHMYTLTRSFFRTQQHLFRRLQKTIYVDSTTHIRLYISCTTSHSLFYCIQC</sequence>
<evidence type="ECO:0000256" key="10">
    <source>
        <dbReference type="SAM" id="MobiDB-lite"/>
    </source>
</evidence>
<dbReference type="Pfam" id="PF05225">
    <property type="entry name" value="HTH_psq"/>
    <property type="match status" value="1"/>
</dbReference>
<name>A0A8S3W5M6_PARAO</name>
<evidence type="ECO:0000256" key="5">
    <source>
        <dbReference type="ARBA" id="ARBA00023015"/>
    </source>
</evidence>
<dbReference type="Pfam" id="PF00320">
    <property type="entry name" value="GATA"/>
    <property type="match status" value="2"/>
</dbReference>
<dbReference type="Proteomes" id="UP000691718">
    <property type="component" value="Unassembled WGS sequence"/>
</dbReference>
<dbReference type="PANTHER" id="PTHR10071:SF281">
    <property type="entry name" value="BOX A-BINDING FACTOR-RELATED"/>
    <property type="match status" value="1"/>
</dbReference>
<dbReference type="GO" id="GO:0045165">
    <property type="term" value="P:cell fate commitment"/>
    <property type="evidence" value="ECO:0007669"/>
    <property type="project" value="TreeGrafter"/>
</dbReference>
<dbReference type="SMART" id="SM00401">
    <property type="entry name" value="ZnF_GATA"/>
    <property type="match status" value="2"/>
</dbReference>
<dbReference type="CDD" id="cd00202">
    <property type="entry name" value="ZnF_GATA"/>
    <property type="match status" value="2"/>
</dbReference>
<feature type="domain" description="GATA-type" evidence="11">
    <location>
        <begin position="261"/>
        <end position="315"/>
    </location>
</feature>
<keyword evidence="8" id="KW-0539">Nucleus</keyword>
<feature type="region of interest" description="Disordered" evidence="10">
    <location>
        <begin position="129"/>
        <end position="159"/>
    </location>
</feature>
<comment type="caution">
    <text evidence="12">The sequence shown here is derived from an EMBL/GenBank/DDBJ whole genome shotgun (WGS) entry which is preliminary data.</text>
</comment>
<keyword evidence="6" id="KW-0238">DNA-binding</keyword>
<gene>
    <name evidence="12" type="ORF">PAPOLLO_LOCUS2237</name>
</gene>
<organism evidence="12 13">
    <name type="scientific">Parnassius apollo</name>
    <name type="common">Apollo butterfly</name>
    <name type="synonym">Papilio apollo</name>
    <dbReference type="NCBI Taxonomy" id="110799"/>
    <lineage>
        <taxon>Eukaryota</taxon>
        <taxon>Metazoa</taxon>
        <taxon>Ecdysozoa</taxon>
        <taxon>Arthropoda</taxon>
        <taxon>Hexapoda</taxon>
        <taxon>Insecta</taxon>
        <taxon>Pterygota</taxon>
        <taxon>Neoptera</taxon>
        <taxon>Endopterygota</taxon>
        <taxon>Lepidoptera</taxon>
        <taxon>Glossata</taxon>
        <taxon>Ditrysia</taxon>
        <taxon>Papilionoidea</taxon>
        <taxon>Papilionidae</taxon>
        <taxon>Parnassiinae</taxon>
        <taxon>Parnassini</taxon>
        <taxon>Parnassius</taxon>
        <taxon>Parnassius</taxon>
    </lineage>
</organism>
<reference evidence="12" key="1">
    <citation type="submission" date="2021-04" db="EMBL/GenBank/DDBJ databases">
        <authorList>
            <person name="Tunstrom K."/>
        </authorList>
    </citation>
    <scope>NUCLEOTIDE SEQUENCE</scope>
</reference>
<feature type="compositionally biased region" description="Polar residues" evidence="10">
    <location>
        <begin position="215"/>
        <end position="225"/>
    </location>
</feature>
<evidence type="ECO:0000256" key="4">
    <source>
        <dbReference type="ARBA" id="ARBA00022833"/>
    </source>
</evidence>
<dbReference type="PANTHER" id="PTHR10071">
    <property type="entry name" value="TRANSCRIPTION FACTOR GATA FAMILY MEMBER"/>
    <property type="match status" value="1"/>
</dbReference>
<dbReference type="GO" id="GO:0000978">
    <property type="term" value="F:RNA polymerase II cis-regulatory region sequence-specific DNA binding"/>
    <property type="evidence" value="ECO:0007669"/>
    <property type="project" value="TreeGrafter"/>
</dbReference>
<dbReference type="InterPro" id="IPR007889">
    <property type="entry name" value="HTH_Psq"/>
</dbReference>
<comment type="subcellular location">
    <subcellularLocation>
        <location evidence="1">Nucleus</location>
    </subcellularLocation>
</comment>
<dbReference type="PROSITE" id="PS00344">
    <property type="entry name" value="GATA_ZN_FINGER_1"/>
    <property type="match status" value="2"/>
</dbReference>
<feature type="compositionally biased region" description="Basic residues" evidence="10">
    <location>
        <begin position="373"/>
        <end position="386"/>
    </location>
</feature>
<feature type="compositionally biased region" description="Low complexity" evidence="10">
    <location>
        <begin position="242"/>
        <end position="252"/>
    </location>
</feature>
<dbReference type="GO" id="GO:0005634">
    <property type="term" value="C:nucleus"/>
    <property type="evidence" value="ECO:0007669"/>
    <property type="project" value="UniProtKB-SubCell"/>
</dbReference>
<dbReference type="OrthoDB" id="515401at2759"/>
<dbReference type="FunFam" id="3.30.50.10:FF:000032">
    <property type="entry name" value="Transcription factor GATA-3"/>
    <property type="match status" value="1"/>
</dbReference>
<evidence type="ECO:0000259" key="11">
    <source>
        <dbReference type="PROSITE" id="PS50114"/>
    </source>
</evidence>
<keyword evidence="3 9" id="KW-0863">Zinc-finger</keyword>
<dbReference type="PROSITE" id="PS50114">
    <property type="entry name" value="GATA_ZN_FINGER_2"/>
    <property type="match status" value="2"/>
</dbReference>
<dbReference type="AlphaFoldDB" id="A0A8S3W5M6"/>
<evidence type="ECO:0000313" key="13">
    <source>
        <dbReference type="Proteomes" id="UP000691718"/>
    </source>
</evidence>
<evidence type="ECO:0000256" key="8">
    <source>
        <dbReference type="ARBA" id="ARBA00023242"/>
    </source>
</evidence>
<feature type="region of interest" description="Disordered" evidence="10">
    <location>
        <begin position="370"/>
        <end position="389"/>
    </location>
</feature>
<dbReference type="InterPro" id="IPR039355">
    <property type="entry name" value="Transcription_factor_GATA"/>
</dbReference>
<keyword evidence="2" id="KW-0479">Metal-binding</keyword>
<dbReference type="GO" id="GO:0000981">
    <property type="term" value="F:DNA-binding transcription factor activity, RNA polymerase II-specific"/>
    <property type="evidence" value="ECO:0007669"/>
    <property type="project" value="TreeGrafter"/>
</dbReference>
<dbReference type="GO" id="GO:0000122">
    <property type="term" value="P:negative regulation of transcription by RNA polymerase II"/>
    <property type="evidence" value="ECO:0007669"/>
    <property type="project" value="TreeGrafter"/>
</dbReference>
<accession>A0A8S3W5M6</accession>
<evidence type="ECO:0000256" key="1">
    <source>
        <dbReference type="ARBA" id="ARBA00004123"/>
    </source>
</evidence>
<feature type="region of interest" description="Disordered" evidence="10">
    <location>
        <begin position="194"/>
        <end position="229"/>
    </location>
</feature>
<keyword evidence="7" id="KW-0804">Transcription</keyword>
<evidence type="ECO:0000256" key="6">
    <source>
        <dbReference type="ARBA" id="ARBA00023125"/>
    </source>
</evidence>
<evidence type="ECO:0000256" key="3">
    <source>
        <dbReference type="ARBA" id="ARBA00022771"/>
    </source>
</evidence>
<evidence type="ECO:0000256" key="2">
    <source>
        <dbReference type="ARBA" id="ARBA00022723"/>
    </source>
</evidence>
<protein>
    <submittedName>
        <fullName evidence="12">(apollo) hypothetical protein</fullName>
    </submittedName>
</protein>
<feature type="region of interest" description="Disordered" evidence="10">
    <location>
        <begin position="242"/>
        <end position="264"/>
    </location>
</feature>
<dbReference type="GO" id="GO:0008270">
    <property type="term" value="F:zinc ion binding"/>
    <property type="evidence" value="ECO:0007669"/>
    <property type="project" value="UniProtKB-KW"/>
</dbReference>